<feature type="domain" description="UvrD-like helicase ATP-binding" evidence="6">
    <location>
        <begin position="212"/>
        <end position="608"/>
    </location>
</feature>
<dbReference type="Pfam" id="PF00580">
    <property type="entry name" value="UvrD-helicase"/>
    <property type="match status" value="1"/>
</dbReference>
<dbReference type="SUPFAM" id="SSF52540">
    <property type="entry name" value="P-loop containing nucleoside triphosphate hydrolases"/>
    <property type="match status" value="1"/>
</dbReference>
<dbReference type="Pfam" id="PF13538">
    <property type="entry name" value="UvrD_C_2"/>
    <property type="match status" value="1"/>
</dbReference>
<dbReference type="STRING" id="1679170.AC625_06245"/>
<proteinExistence type="predicted"/>
<dbReference type="InterPro" id="IPR048228">
    <property type="entry name" value="HelD_bacillota"/>
</dbReference>
<comment type="caution">
    <text evidence="7">The sequence shown here is derived from an EMBL/GenBank/DDBJ whole genome shotgun (WGS) entry which is preliminary data.</text>
</comment>
<dbReference type="EMBL" id="LFZW01000001">
    <property type="protein sequence ID" value="KMY49168.1"/>
    <property type="molecule type" value="Genomic_DNA"/>
</dbReference>
<sequence length="769" mass="89355">MTNWEMEKEYEQERIEIVIDKVTKSKHHLKQSAGEATTDIVSIRKRFWEDVTVNVENEDETIETVASINQQTELLSERERRQNHSMKQIAVLNRLQASPYFARIDFHEKDMEESEQIYIGIGTFYDEECEEFLIYDWRAPISSVYYDFSPGPARYTAPSEEVSGELLLKRQYIIRNGVLEGMFDTGEAIRDDLLQEVLGKHADTQMKSIVATIQREQNIIIRNEKSRLLLVQGAAGSGKTSAAMQRIAYLLYRYREGMNAENILLFSPNPLFNSYVSNVLPELGEDNMQQTTFQQYLLAMLGENLMIEDVFDQLEFVLNNEGDLHYTTRMNGIQYKSSLSYLHGVDAYLETLKQGGLVFKNIKIRGKLLVSAVEISEYFYQLGSEKSIPDRLQFVSEWLLKKIKKLEKVERKDAWVEEEIQYLEKEDYLRSYRIANNHEDHDRDSFDEGEREQRILSEYVVKKRFKPLYKKIKSLAFLDVRAIYKKMLEIEWPVTDWEEIRSLTINELNQGRLLYEDATPFLYMKKRLEGFATNSQIRFLFIDEAQDYSPFQFAFLKNLFPKSKLTVLGDFNQTIYAHGNNAGLDILTYLFDKNDTEKVILNRSYRSTKEIVEFTKSLLLDGSQIEPFNRTGRKPVIIQCRNQELLVSEVLKKTKGFLESGHKTIAIICKTQAETSLAYEMLKGKLKVKRVGVGKTTFTDGVMIVPSYLAKGIEFDSVIIYNASEDQYSLESERKLLYTSCTRAMHELCICFTGEMSPFIKSLPEGLYE</sequence>
<dbReference type="RefSeq" id="WP_049680501.1">
    <property type="nucleotide sequence ID" value="NZ_LFZW01000001.1"/>
</dbReference>
<name>A0A0K9GRB4_9BACI</name>
<dbReference type="GO" id="GO:0000725">
    <property type="term" value="P:recombinational repair"/>
    <property type="evidence" value="ECO:0007669"/>
    <property type="project" value="TreeGrafter"/>
</dbReference>
<dbReference type="InterPro" id="IPR027417">
    <property type="entry name" value="P-loop_NTPase"/>
</dbReference>
<evidence type="ECO:0000256" key="2">
    <source>
        <dbReference type="ARBA" id="ARBA00022801"/>
    </source>
</evidence>
<dbReference type="Proteomes" id="UP000037146">
    <property type="component" value="Unassembled WGS sequence"/>
</dbReference>
<dbReference type="GO" id="GO:0003677">
    <property type="term" value="F:DNA binding"/>
    <property type="evidence" value="ECO:0007669"/>
    <property type="project" value="InterPro"/>
</dbReference>
<feature type="binding site" evidence="5">
    <location>
        <begin position="233"/>
        <end position="240"/>
    </location>
    <ligand>
        <name>ATP</name>
        <dbReference type="ChEBI" id="CHEBI:30616"/>
    </ligand>
</feature>
<keyword evidence="1 5" id="KW-0547">Nucleotide-binding</keyword>
<evidence type="ECO:0000259" key="6">
    <source>
        <dbReference type="PROSITE" id="PS51198"/>
    </source>
</evidence>
<dbReference type="NCBIfam" id="NF041464">
    <property type="entry name" value="HelD_BACSU"/>
    <property type="match status" value="1"/>
</dbReference>
<evidence type="ECO:0000256" key="5">
    <source>
        <dbReference type="PROSITE-ProRule" id="PRU00560"/>
    </source>
</evidence>
<dbReference type="InterPro" id="IPR000212">
    <property type="entry name" value="DNA_helicase_UvrD/REP"/>
</dbReference>
<dbReference type="GO" id="GO:0005829">
    <property type="term" value="C:cytosol"/>
    <property type="evidence" value="ECO:0007669"/>
    <property type="project" value="TreeGrafter"/>
</dbReference>
<dbReference type="GO" id="GO:0016787">
    <property type="term" value="F:hydrolase activity"/>
    <property type="evidence" value="ECO:0007669"/>
    <property type="project" value="UniProtKB-UniRule"/>
</dbReference>
<dbReference type="OrthoDB" id="9787585at2"/>
<keyword evidence="4 5" id="KW-0067">ATP-binding</keyword>
<dbReference type="InterPro" id="IPR027785">
    <property type="entry name" value="UvrD-like_helicase_C"/>
</dbReference>
<keyword evidence="8" id="KW-1185">Reference proteome</keyword>
<gene>
    <name evidence="7" type="ORF">AC625_06245</name>
</gene>
<dbReference type="InterPro" id="IPR014016">
    <property type="entry name" value="UvrD-like_ATP-bd"/>
</dbReference>
<dbReference type="GO" id="GO:0043138">
    <property type="term" value="F:3'-5' DNA helicase activity"/>
    <property type="evidence" value="ECO:0007669"/>
    <property type="project" value="TreeGrafter"/>
</dbReference>
<evidence type="ECO:0000256" key="1">
    <source>
        <dbReference type="ARBA" id="ARBA00022741"/>
    </source>
</evidence>
<accession>A0A0K9GRB4</accession>
<organism evidence="7 8">
    <name type="scientific">Peribacillus loiseleuriae</name>
    <dbReference type="NCBI Taxonomy" id="1679170"/>
    <lineage>
        <taxon>Bacteria</taxon>
        <taxon>Bacillati</taxon>
        <taxon>Bacillota</taxon>
        <taxon>Bacilli</taxon>
        <taxon>Bacillales</taxon>
        <taxon>Bacillaceae</taxon>
        <taxon>Peribacillus</taxon>
    </lineage>
</organism>
<evidence type="ECO:0000256" key="4">
    <source>
        <dbReference type="ARBA" id="ARBA00022840"/>
    </source>
</evidence>
<reference evidence="8" key="1">
    <citation type="submission" date="2015-07" db="EMBL/GenBank/DDBJ databases">
        <title>Genome sequencing project for genomic taxonomy and phylogenomics of Bacillus-like bacteria.</title>
        <authorList>
            <person name="Liu B."/>
            <person name="Wang J."/>
            <person name="Zhu Y."/>
            <person name="Liu G."/>
            <person name="Chen Q."/>
            <person name="Chen Z."/>
            <person name="Lan J."/>
            <person name="Che J."/>
            <person name="Ge C."/>
            <person name="Shi H."/>
            <person name="Pan Z."/>
            <person name="Liu X."/>
        </authorList>
    </citation>
    <scope>NUCLEOTIDE SEQUENCE [LARGE SCALE GENOMIC DNA]</scope>
    <source>
        <strain evidence="8">FJAT-27997</strain>
    </source>
</reference>
<dbReference type="GO" id="GO:0005524">
    <property type="term" value="F:ATP binding"/>
    <property type="evidence" value="ECO:0007669"/>
    <property type="project" value="UniProtKB-UniRule"/>
</dbReference>
<dbReference type="AlphaFoldDB" id="A0A0K9GRB4"/>
<dbReference type="PANTHER" id="PTHR11070">
    <property type="entry name" value="UVRD / RECB / PCRA DNA HELICASE FAMILY MEMBER"/>
    <property type="match status" value="1"/>
</dbReference>
<protein>
    <submittedName>
        <fullName evidence="7">Helicase</fullName>
    </submittedName>
</protein>
<dbReference type="Gene3D" id="3.40.50.300">
    <property type="entry name" value="P-loop containing nucleotide triphosphate hydrolases"/>
    <property type="match status" value="3"/>
</dbReference>
<keyword evidence="3 5" id="KW-0347">Helicase</keyword>
<keyword evidence="2 5" id="KW-0378">Hydrolase</keyword>
<evidence type="ECO:0000313" key="8">
    <source>
        <dbReference type="Proteomes" id="UP000037146"/>
    </source>
</evidence>
<evidence type="ECO:0000313" key="7">
    <source>
        <dbReference type="EMBL" id="KMY49168.1"/>
    </source>
</evidence>
<evidence type="ECO:0000256" key="3">
    <source>
        <dbReference type="ARBA" id="ARBA00022806"/>
    </source>
</evidence>
<dbReference type="PANTHER" id="PTHR11070:SF17">
    <property type="entry name" value="DNA HELICASE IV"/>
    <property type="match status" value="1"/>
</dbReference>
<dbReference type="PROSITE" id="PS51198">
    <property type="entry name" value="UVRD_HELICASE_ATP_BIND"/>
    <property type="match status" value="1"/>
</dbReference>
<dbReference type="PATRIC" id="fig|1679170.3.peg.1339"/>